<dbReference type="Proteomes" id="UP000683360">
    <property type="component" value="Unassembled WGS sequence"/>
</dbReference>
<evidence type="ECO:0000313" key="2">
    <source>
        <dbReference type="Proteomes" id="UP000683360"/>
    </source>
</evidence>
<dbReference type="OrthoDB" id="6077660at2759"/>
<proteinExistence type="predicted"/>
<keyword evidence="2" id="KW-1185">Reference proteome</keyword>
<protein>
    <submittedName>
        <fullName evidence="1">Uncharacterized protein</fullName>
    </submittedName>
</protein>
<reference evidence="1" key="1">
    <citation type="submission" date="2021-03" db="EMBL/GenBank/DDBJ databases">
        <authorList>
            <person name="Bekaert M."/>
        </authorList>
    </citation>
    <scope>NUCLEOTIDE SEQUENCE</scope>
</reference>
<dbReference type="AlphaFoldDB" id="A0A8S3SGB0"/>
<name>A0A8S3SGB0_MYTED</name>
<accession>A0A8S3SGB0</accession>
<comment type="caution">
    <text evidence="1">The sequence shown here is derived from an EMBL/GenBank/DDBJ whole genome shotgun (WGS) entry which is preliminary data.</text>
</comment>
<gene>
    <name evidence="1" type="ORF">MEDL_30962</name>
</gene>
<dbReference type="EMBL" id="CAJPWZ010001520">
    <property type="protein sequence ID" value="CAG2217266.1"/>
    <property type="molecule type" value="Genomic_DNA"/>
</dbReference>
<evidence type="ECO:0000313" key="1">
    <source>
        <dbReference type="EMBL" id="CAG2217266.1"/>
    </source>
</evidence>
<sequence length="168" mass="19454">MLLKGQNTNIYDLYMDSELTYNINDDDAQNFTHGHGKHFKSDIINYWEDIDVEQVKVVVYQNGMEQAFLSFDGTRTNKTNWFSQERLMNTTYSDLKTEETHQPGEHPDVQIWNVAHALYLLDLSATGVASTAPLSHQYDSQSRNQWIWTYWTSGDESCPRQRGISCSC</sequence>
<organism evidence="1 2">
    <name type="scientific">Mytilus edulis</name>
    <name type="common">Blue mussel</name>
    <dbReference type="NCBI Taxonomy" id="6550"/>
    <lineage>
        <taxon>Eukaryota</taxon>
        <taxon>Metazoa</taxon>
        <taxon>Spiralia</taxon>
        <taxon>Lophotrochozoa</taxon>
        <taxon>Mollusca</taxon>
        <taxon>Bivalvia</taxon>
        <taxon>Autobranchia</taxon>
        <taxon>Pteriomorphia</taxon>
        <taxon>Mytilida</taxon>
        <taxon>Mytiloidea</taxon>
        <taxon>Mytilidae</taxon>
        <taxon>Mytilinae</taxon>
        <taxon>Mytilus</taxon>
    </lineage>
</organism>